<keyword evidence="1" id="KW-1185">Reference proteome</keyword>
<accession>A0A6J1DP33</accession>
<sequence length="276" mass="31163">MEIKDTPTTVSLEQVLMEIKDQRLLKWPERMKAPPSKRSKGQYWLFHRDHGHATQDCFDLKEEVEGLIRSGYLKEYVEDPKATQNGENDSNSPVREIRTIMEEQPAKLEFSEDEATHLFHPHNDALVITLKIANAKVHRILVDGGSSTYIISLTAYKAMDLGEKALKSSPVPLVGFGGERVIPEGRIELPVMFGSGPKSIIKMVDFLVVYYASSYNVILGRPKMHMLKEIPSTYHQSMKFPTSSGIGEIKGEQRVLRECYNASMKGNDRASTMGNY</sequence>
<dbReference type="KEGG" id="mcha:111022886"/>
<dbReference type="InterPro" id="IPR021109">
    <property type="entry name" value="Peptidase_aspartic_dom_sf"/>
</dbReference>
<gene>
    <name evidence="2" type="primary">LOC111022886</name>
</gene>
<dbReference type="PANTHER" id="PTHR33240:SF15">
    <property type="entry name" value="GAG-PRO-LIKE PROTEIN"/>
    <property type="match status" value="1"/>
</dbReference>
<dbReference type="GeneID" id="111022886"/>
<dbReference type="Gene3D" id="2.40.70.10">
    <property type="entry name" value="Acid Proteases"/>
    <property type="match status" value="1"/>
</dbReference>
<dbReference type="PANTHER" id="PTHR33240">
    <property type="entry name" value="OS08G0508500 PROTEIN"/>
    <property type="match status" value="1"/>
</dbReference>
<dbReference type="RefSeq" id="XP_022155873.1">
    <property type="nucleotide sequence ID" value="XM_022300181.1"/>
</dbReference>
<dbReference type="Proteomes" id="UP000504603">
    <property type="component" value="Unplaced"/>
</dbReference>
<name>A0A6J1DP33_MOMCH</name>
<proteinExistence type="predicted"/>
<protein>
    <submittedName>
        <fullName evidence="2">Uncharacterized protein LOC111022886</fullName>
    </submittedName>
</protein>
<dbReference type="CDD" id="cd00303">
    <property type="entry name" value="retropepsin_like"/>
    <property type="match status" value="1"/>
</dbReference>
<dbReference type="OrthoDB" id="2919534at2759"/>
<reference evidence="2" key="1">
    <citation type="submission" date="2025-08" db="UniProtKB">
        <authorList>
            <consortium name="RefSeq"/>
        </authorList>
    </citation>
    <scope>IDENTIFICATION</scope>
    <source>
        <strain evidence="2">OHB3-1</strain>
    </source>
</reference>
<organism evidence="1 2">
    <name type="scientific">Momordica charantia</name>
    <name type="common">Bitter gourd</name>
    <name type="synonym">Balsam pear</name>
    <dbReference type="NCBI Taxonomy" id="3673"/>
    <lineage>
        <taxon>Eukaryota</taxon>
        <taxon>Viridiplantae</taxon>
        <taxon>Streptophyta</taxon>
        <taxon>Embryophyta</taxon>
        <taxon>Tracheophyta</taxon>
        <taxon>Spermatophyta</taxon>
        <taxon>Magnoliopsida</taxon>
        <taxon>eudicotyledons</taxon>
        <taxon>Gunneridae</taxon>
        <taxon>Pentapetalae</taxon>
        <taxon>rosids</taxon>
        <taxon>fabids</taxon>
        <taxon>Cucurbitales</taxon>
        <taxon>Cucurbitaceae</taxon>
        <taxon>Momordiceae</taxon>
        <taxon>Momordica</taxon>
    </lineage>
</organism>
<evidence type="ECO:0000313" key="1">
    <source>
        <dbReference type="Proteomes" id="UP000504603"/>
    </source>
</evidence>
<evidence type="ECO:0000313" key="2">
    <source>
        <dbReference type="RefSeq" id="XP_022155873.1"/>
    </source>
</evidence>
<dbReference type="AlphaFoldDB" id="A0A6J1DP33"/>